<sequence>MSGLPVTGLAPTVVYVLCMLASMTCAGLLARAWRASRSRLLLWTAISFGFLALNNLLLVADLVIFAQVNLLPYRQASAGLAIATLLYGFIWEVDE</sequence>
<feature type="transmembrane region" description="Helical" evidence="1">
    <location>
        <begin position="72"/>
        <end position="91"/>
    </location>
</feature>
<evidence type="ECO:0000313" key="2">
    <source>
        <dbReference type="EMBL" id="MDR6534044.1"/>
    </source>
</evidence>
<organism evidence="2 3">
    <name type="scientific">Caulobacter rhizosphaerae</name>
    <dbReference type="NCBI Taxonomy" id="2010972"/>
    <lineage>
        <taxon>Bacteria</taxon>
        <taxon>Pseudomonadati</taxon>
        <taxon>Pseudomonadota</taxon>
        <taxon>Alphaproteobacteria</taxon>
        <taxon>Caulobacterales</taxon>
        <taxon>Caulobacteraceae</taxon>
        <taxon>Caulobacter</taxon>
    </lineage>
</organism>
<dbReference type="Pfam" id="PF19447">
    <property type="entry name" value="DUF5985"/>
    <property type="match status" value="1"/>
</dbReference>
<dbReference type="EMBL" id="JAVDRL010000018">
    <property type="protein sequence ID" value="MDR6534044.1"/>
    <property type="molecule type" value="Genomic_DNA"/>
</dbReference>
<dbReference type="RefSeq" id="WP_163229451.1">
    <property type="nucleotide sequence ID" value="NZ_BMLD01000019.1"/>
</dbReference>
<feature type="transmembrane region" description="Helical" evidence="1">
    <location>
        <begin position="40"/>
        <end position="66"/>
    </location>
</feature>
<keyword evidence="1" id="KW-0472">Membrane</keyword>
<dbReference type="Proteomes" id="UP001262754">
    <property type="component" value="Unassembled WGS sequence"/>
</dbReference>
<accession>A0ABU1N6J4</accession>
<keyword evidence="1" id="KW-1133">Transmembrane helix</keyword>
<gene>
    <name evidence="2" type="ORF">J2800_004814</name>
</gene>
<reference evidence="2 3" key="1">
    <citation type="submission" date="2023-07" db="EMBL/GenBank/DDBJ databases">
        <title>Sorghum-associated microbial communities from plants grown in Nebraska, USA.</title>
        <authorList>
            <person name="Schachtman D."/>
        </authorList>
    </citation>
    <scope>NUCLEOTIDE SEQUENCE [LARGE SCALE GENOMIC DNA]</scope>
    <source>
        <strain evidence="2 3">DS2154</strain>
    </source>
</reference>
<protein>
    <submittedName>
        <fullName evidence="2">CHASE2 domain-containing sensor protein</fullName>
    </submittedName>
</protein>
<proteinExistence type="predicted"/>
<name>A0ABU1N6J4_9CAUL</name>
<evidence type="ECO:0000313" key="3">
    <source>
        <dbReference type="Proteomes" id="UP001262754"/>
    </source>
</evidence>
<keyword evidence="3" id="KW-1185">Reference proteome</keyword>
<feature type="transmembrane region" description="Helical" evidence="1">
    <location>
        <begin position="12"/>
        <end position="33"/>
    </location>
</feature>
<evidence type="ECO:0000256" key="1">
    <source>
        <dbReference type="SAM" id="Phobius"/>
    </source>
</evidence>
<comment type="caution">
    <text evidence="2">The sequence shown here is derived from an EMBL/GenBank/DDBJ whole genome shotgun (WGS) entry which is preliminary data.</text>
</comment>
<keyword evidence="1" id="KW-0812">Transmembrane</keyword>
<dbReference type="InterPro" id="IPR046027">
    <property type="entry name" value="DUF5985"/>
</dbReference>